<dbReference type="InterPro" id="IPR007630">
    <property type="entry name" value="RNA_pol_sigma70_r4"/>
</dbReference>
<keyword evidence="1" id="KW-0805">Transcription regulation</keyword>
<dbReference type="GO" id="GO:0003677">
    <property type="term" value="F:DNA binding"/>
    <property type="evidence" value="ECO:0007669"/>
    <property type="project" value="UniProtKB-KW"/>
</dbReference>
<dbReference type="CDD" id="cd06171">
    <property type="entry name" value="Sigma70_r4"/>
    <property type="match status" value="1"/>
</dbReference>
<dbReference type="SUPFAM" id="SSF88659">
    <property type="entry name" value="Sigma3 and sigma4 domains of RNA polymerase sigma factors"/>
    <property type="match status" value="2"/>
</dbReference>
<evidence type="ECO:0000259" key="7">
    <source>
        <dbReference type="Pfam" id="PF04545"/>
    </source>
</evidence>
<dbReference type="PANTHER" id="PTHR30385:SF4">
    <property type="entry name" value="RNA POLYMERASE SIGMA-E FACTOR"/>
    <property type="match status" value="1"/>
</dbReference>
<feature type="domain" description="RNA polymerase sigma-70 region 2" evidence="6">
    <location>
        <begin position="36"/>
        <end position="100"/>
    </location>
</feature>
<reference evidence="8" key="1">
    <citation type="submission" date="2022-06" db="EMBL/GenBank/DDBJ databases">
        <title>Novel species in genus nocardia.</title>
        <authorList>
            <person name="Li F."/>
        </authorList>
    </citation>
    <scope>NUCLEOTIDE SEQUENCE</scope>
    <source>
        <strain evidence="8">CDC141</strain>
    </source>
</reference>
<dbReference type="Pfam" id="PF04539">
    <property type="entry name" value="Sigma70_r3"/>
    <property type="match status" value="1"/>
</dbReference>
<sequence length="252" mass="28345">MEAYECLEPWFEKRAGLAAADPERDAVRSRIIEIGLPLADHIAQRYSGRGEQVEDLRQVARVGLVLAVDRFEVGRGTSFLSFAVPTIMGEVRRHFRDQVWAVRVPRPVKDAQTRLGAATERLLQRLGRTPTPRELAGELDLDVDTTVLALMANNAFRTDSIDQLRLDDDPPTSLGAGIGQEERCYRLVERSSVARPLIAALSAEERELLHWRYFESLTQTQIAERLGVSQMHVSRLLSRIIDRLHDQAVVAA</sequence>
<evidence type="ECO:0000259" key="5">
    <source>
        <dbReference type="Pfam" id="PF04539"/>
    </source>
</evidence>
<keyword evidence="4" id="KW-0804">Transcription</keyword>
<dbReference type="Gene3D" id="1.20.120.1810">
    <property type="match status" value="1"/>
</dbReference>
<evidence type="ECO:0000313" key="9">
    <source>
        <dbReference type="Proteomes" id="UP001139157"/>
    </source>
</evidence>
<protein>
    <submittedName>
        <fullName evidence="8">SigB/SigF/SigG family RNA polymerase sigma factor</fullName>
    </submittedName>
</protein>
<dbReference type="NCBIfam" id="TIGR02980">
    <property type="entry name" value="SigBFG"/>
    <property type="match status" value="1"/>
</dbReference>
<dbReference type="Gene3D" id="1.10.10.10">
    <property type="entry name" value="Winged helix-like DNA-binding domain superfamily/Winged helix DNA-binding domain"/>
    <property type="match status" value="2"/>
</dbReference>
<dbReference type="Pfam" id="PF04542">
    <property type="entry name" value="Sigma70_r2"/>
    <property type="match status" value="1"/>
</dbReference>
<dbReference type="SUPFAM" id="SSF88946">
    <property type="entry name" value="Sigma2 domain of RNA polymerase sigma factors"/>
    <property type="match status" value="1"/>
</dbReference>
<dbReference type="Proteomes" id="UP001139157">
    <property type="component" value="Unassembled WGS sequence"/>
</dbReference>
<keyword evidence="2" id="KW-0731">Sigma factor</keyword>
<gene>
    <name evidence="8" type="ORF">NDR86_32870</name>
</gene>
<organism evidence="8 9">
    <name type="scientific">Nocardia pulmonis</name>
    <dbReference type="NCBI Taxonomy" id="2951408"/>
    <lineage>
        <taxon>Bacteria</taxon>
        <taxon>Bacillati</taxon>
        <taxon>Actinomycetota</taxon>
        <taxon>Actinomycetes</taxon>
        <taxon>Mycobacteriales</taxon>
        <taxon>Nocardiaceae</taxon>
        <taxon>Nocardia</taxon>
    </lineage>
</organism>
<keyword evidence="3" id="KW-0238">DNA-binding</keyword>
<dbReference type="GO" id="GO:0006352">
    <property type="term" value="P:DNA-templated transcription initiation"/>
    <property type="evidence" value="ECO:0007669"/>
    <property type="project" value="InterPro"/>
</dbReference>
<dbReference type="NCBIfam" id="TIGR02937">
    <property type="entry name" value="sigma70-ECF"/>
    <property type="match status" value="1"/>
</dbReference>
<feature type="domain" description="RNA polymerase sigma-70 region 3" evidence="5">
    <location>
        <begin position="115"/>
        <end position="155"/>
    </location>
</feature>
<accession>A0A9X2EHR3</accession>
<evidence type="ECO:0000256" key="3">
    <source>
        <dbReference type="ARBA" id="ARBA00023125"/>
    </source>
</evidence>
<dbReference type="Pfam" id="PF04545">
    <property type="entry name" value="Sigma70_r4"/>
    <property type="match status" value="1"/>
</dbReference>
<evidence type="ECO:0000313" key="8">
    <source>
        <dbReference type="EMBL" id="MCM6778291.1"/>
    </source>
</evidence>
<keyword evidence="9" id="KW-1185">Reference proteome</keyword>
<dbReference type="AlphaFoldDB" id="A0A9X2EHR3"/>
<evidence type="ECO:0000256" key="4">
    <source>
        <dbReference type="ARBA" id="ARBA00023163"/>
    </source>
</evidence>
<dbReference type="PANTHER" id="PTHR30385">
    <property type="entry name" value="SIGMA FACTOR F FLAGELLAR"/>
    <property type="match status" value="1"/>
</dbReference>
<dbReference type="InterPro" id="IPR036388">
    <property type="entry name" value="WH-like_DNA-bd_sf"/>
</dbReference>
<dbReference type="InterPro" id="IPR014284">
    <property type="entry name" value="RNA_pol_sigma-70_dom"/>
</dbReference>
<dbReference type="InterPro" id="IPR007627">
    <property type="entry name" value="RNA_pol_sigma70_r2"/>
</dbReference>
<evidence type="ECO:0000256" key="2">
    <source>
        <dbReference type="ARBA" id="ARBA00023082"/>
    </source>
</evidence>
<dbReference type="InterPro" id="IPR014322">
    <property type="entry name" value="RNA_pol_sigma-B/F/G"/>
</dbReference>
<dbReference type="EMBL" id="JAMRXG010000020">
    <property type="protein sequence ID" value="MCM6778291.1"/>
    <property type="molecule type" value="Genomic_DNA"/>
</dbReference>
<comment type="caution">
    <text evidence="8">The sequence shown here is derived from an EMBL/GenBank/DDBJ whole genome shotgun (WGS) entry which is preliminary data.</text>
</comment>
<dbReference type="InterPro" id="IPR013325">
    <property type="entry name" value="RNA_pol_sigma_r2"/>
</dbReference>
<feature type="domain" description="RNA polymerase sigma-70 region 4" evidence="7">
    <location>
        <begin position="198"/>
        <end position="244"/>
    </location>
</feature>
<dbReference type="InterPro" id="IPR013324">
    <property type="entry name" value="RNA_pol_sigma_r3/r4-like"/>
</dbReference>
<dbReference type="InterPro" id="IPR007624">
    <property type="entry name" value="RNA_pol_sigma70_r3"/>
</dbReference>
<evidence type="ECO:0000256" key="1">
    <source>
        <dbReference type="ARBA" id="ARBA00023015"/>
    </source>
</evidence>
<evidence type="ECO:0000259" key="6">
    <source>
        <dbReference type="Pfam" id="PF04542"/>
    </source>
</evidence>
<name>A0A9X2EHR3_9NOCA</name>
<dbReference type="GO" id="GO:0016987">
    <property type="term" value="F:sigma factor activity"/>
    <property type="evidence" value="ECO:0007669"/>
    <property type="project" value="UniProtKB-KW"/>
</dbReference>
<proteinExistence type="predicted"/>
<dbReference type="RefSeq" id="WP_251917767.1">
    <property type="nucleotide sequence ID" value="NZ_JAMRXG010000020.1"/>
</dbReference>